<dbReference type="Gene3D" id="3.40.1390.10">
    <property type="entry name" value="MurE/MurF, N-terminal domain"/>
    <property type="match status" value="1"/>
</dbReference>
<dbReference type="Pfam" id="PF01225">
    <property type="entry name" value="Mur_ligase"/>
    <property type="match status" value="1"/>
</dbReference>
<accession>A0AA37TSG1</accession>
<comment type="pathway">
    <text evidence="10 11">Cell wall biogenesis; peptidoglycan biosynthesis.</text>
</comment>
<dbReference type="RefSeq" id="WP_284325126.1">
    <property type="nucleotide sequence ID" value="NZ_BSPP01000007.1"/>
</dbReference>
<keyword evidence="6 10" id="KW-0133">Cell shape</keyword>
<feature type="domain" description="Mur ligase C-terminal" evidence="13">
    <location>
        <begin position="328"/>
        <end position="453"/>
    </location>
</feature>
<comment type="subcellular location">
    <subcellularLocation>
        <location evidence="10 11">Cytoplasm</location>
    </subcellularLocation>
</comment>
<comment type="similarity">
    <text evidence="10">Belongs to the MurCDEF family. MurF subfamily.</text>
</comment>
<dbReference type="SUPFAM" id="SSF63418">
    <property type="entry name" value="MurE/MurF N-terminal domain"/>
    <property type="match status" value="1"/>
</dbReference>
<dbReference type="InterPro" id="IPR005863">
    <property type="entry name" value="UDP-N-AcMur_synth"/>
</dbReference>
<dbReference type="HAMAP" id="MF_02019">
    <property type="entry name" value="MurF"/>
    <property type="match status" value="1"/>
</dbReference>
<comment type="function">
    <text evidence="10 11">Involved in cell wall formation. Catalyzes the final step in the synthesis of UDP-N-acetylmuramoyl-pentapeptide, the precursor of murein.</text>
</comment>
<evidence type="ECO:0000256" key="7">
    <source>
        <dbReference type="ARBA" id="ARBA00022984"/>
    </source>
</evidence>
<dbReference type="GO" id="GO:0009252">
    <property type="term" value="P:peptidoglycan biosynthetic process"/>
    <property type="evidence" value="ECO:0007669"/>
    <property type="project" value="UniProtKB-UniRule"/>
</dbReference>
<feature type="domain" description="Mur ligase N-terminal catalytic" evidence="12">
    <location>
        <begin position="24"/>
        <end position="88"/>
    </location>
</feature>
<dbReference type="SUPFAM" id="SSF53623">
    <property type="entry name" value="MurD-like peptide ligases, catalytic domain"/>
    <property type="match status" value="1"/>
</dbReference>
<dbReference type="InterPro" id="IPR004101">
    <property type="entry name" value="Mur_ligase_C"/>
</dbReference>
<evidence type="ECO:0000256" key="2">
    <source>
        <dbReference type="ARBA" id="ARBA00022598"/>
    </source>
</evidence>
<keyword evidence="16" id="KW-1185">Reference proteome</keyword>
<evidence type="ECO:0000256" key="3">
    <source>
        <dbReference type="ARBA" id="ARBA00022618"/>
    </source>
</evidence>
<dbReference type="Proteomes" id="UP001157355">
    <property type="component" value="Unassembled WGS sequence"/>
</dbReference>
<organism evidence="15 16">
    <name type="scientific">Cypionkella aquatica</name>
    <dbReference type="NCBI Taxonomy" id="1756042"/>
    <lineage>
        <taxon>Bacteria</taxon>
        <taxon>Pseudomonadati</taxon>
        <taxon>Pseudomonadota</taxon>
        <taxon>Alphaproteobacteria</taxon>
        <taxon>Rhodobacterales</taxon>
        <taxon>Paracoccaceae</taxon>
        <taxon>Cypionkella</taxon>
    </lineage>
</organism>
<evidence type="ECO:0000256" key="9">
    <source>
        <dbReference type="ARBA" id="ARBA00023316"/>
    </source>
</evidence>
<dbReference type="GO" id="GO:0051301">
    <property type="term" value="P:cell division"/>
    <property type="evidence" value="ECO:0007669"/>
    <property type="project" value="UniProtKB-KW"/>
</dbReference>
<reference evidence="15 16" key="1">
    <citation type="journal article" date="2014" name="Int. J. Syst. Evol. Microbiol.">
        <title>Complete genome sequence of Corynebacterium casei LMG S-19264T (=DSM 44701T), isolated from a smear-ripened cheese.</title>
        <authorList>
            <consortium name="US DOE Joint Genome Institute (JGI-PGF)"/>
            <person name="Walter F."/>
            <person name="Albersmeier A."/>
            <person name="Kalinowski J."/>
            <person name="Ruckert C."/>
        </authorList>
    </citation>
    <scope>NUCLEOTIDE SEQUENCE [LARGE SCALE GENOMIC DNA]</scope>
    <source>
        <strain evidence="15 16">NBRC 111766</strain>
    </source>
</reference>
<dbReference type="InterPro" id="IPR000713">
    <property type="entry name" value="Mur_ligase_N"/>
</dbReference>
<dbReference type="InterPro" id="IPR035911">
    <property type="entry name" value="MurE/MurF_N"/>
</dbReference>
<dbReference type="Pfam" id="PF02875">
    <property type="entry name" value="Mur_ligase_C"/>
    <property type="match status" value="1"/>
</dbReference>
<comment type="caution">
    <text evidence="15">The sequence shown here is derived from an EMBL/GenBank/DDBJ whole genome shotgun (WGS) entry which is preliminary data.</text>
</comment>
<dbReference type="GO" id="GO:0071555">
    <property type="term" value="P:cell wall organization"/>
    <property type="evidence" value="ECO:0007669"/>
    <property type="project" value="UniProtKB-KW"/>
</dbReference>
<evidence type="ECO:0000256" key="4">
    <source>
        <dbReference type="ARBA" id="ARBA00022741"/>
    </source>
</evidence>
<gene>
    <name evidence="10 15" type="primary">murF</name>
    <name evidence="15" type="ORF">GCM10010873_19130</name>
</gene>
<evidence type="ECO:0000256" key="5">
    <source>
        <dbReference type="ARBA" id="ARBA00022840"/>
    </source>
</evidence>
<proteinExistence type="inferred from homology"/>
<evidence type="ECO:0000256" key="8">
    <source>
        <dbReference type="ARBA" id="ARBA00023306"/>
    </source>
</evidence>
<feature type="binding site" evidence="10">
    <location>
        <begin position="108"/>
        <end position="114"/>
    </location>
    <ligand>
        <name>ATP</name>
        <dbReference type="ChEBI" id="CHEBI:30616"/>
    </ligand>
</feature>
<dbReference type="InterPro" id="IPR051046">
    <property type="entry name" value="MurCDEF_CellWall_CoF430Synth"/>
</dbReference>
<dbReference type="GO" id="GO:0005524">
    <property type="term" value="F:ATP binding"/>
    <property type="evidence" value="ECO:0007669"/>
    <property type="project" value="UniProtKB-UniRule"/>
</dbReference>
<dbReference type="InterPro" id="IPR036615">
    <property type="entry name" value="Mur_ligase_C_dom_sf"/>
</dbReference>
<dbReference type="NCBIfam" id="TIGR01143">
    <property type="entry name" value="murF"/>
    <property type="match status" value="1"/>
</dbReference>
<dbReference type="SUPFAM" id="SSF53244">
    <property type="entry name" value="MurD-like peptide ligases, peptide-binding domain"/>
    <property type="match status" value="1"/>
</dbReference>
<dbReference type="InterPro" id="IPR036565">
    <property type="entry name" value="Mur-like_cat_sf"/>
</dbReference>
<dbReference type="PANTHER" id="PTHR43024:SF1">
    <property type="entry name" value="UDP-N-ACETYLMURAMOYL-TRIPEPTIDE--D-ALANYL-D-ALANINE LIGASE"/>
    <property type="match status" value="1"/>
</dbReference>
<keyword evidence="8 10" id="KW-0131">Cell cycle</keyword>
<name>A0AA37TSG1_9RHOB</name>
<keyword evidence="7 10" id="KW-0573">Peptidoglycan synthesis</keyword>
<keyword evidence="9 10" id="KW-0961">Cell wall biogenesis/degradation</keyword>
<dbReference type="GO" id="GO:0008360">
    <property type="term" value="P:regulation of cell shape"/>
    <property type="evidence" value="ECO:0007669"/>
    <property type="project" value="UniProtKB-KW"/>
</dbReference>
<evidence type="ECO:0000313" key="16">
    <source>
        <dbReference type="Proteomes" id="UP001157355"/>
    </source>
</evidence>
<dbReference type="EMBL" id="BSPP01000007">
    <property type="protein sequence ID" value="GLS86939.1"/>
    <property type="molecule type" value="Genomic_DNA"/>
</dbReference>
<evidence type="ECO:0000313" key="15">
    <source>
        <dbReference type="EMBL" id="GLS86939.1"/>
    </source>
</evidence>
<dbReference type="Pfam" id="PF08245">
    <property type="entry name" value="Mur_ligase_M"/>
    <property type="match status" value="1"/>
</dbReference>
<evidence type="ECO:0000256" key="1">
    <source>
        <dbReference type="ARBA" id="ARBA00022490"/>
    </source>
</evidence>
<evidence type="ECO:0000259" key="13">
    <source>
        <dbReference type="Pfam" id="PF02875"/>
    </source>
</evidence>
<dbReference type="Gene3D" id="3.40.1190.10">
    <property type="entry name" value="Mur-like, catalytic domain"/>
    <property type="match status" value="1"/>
</dbReference>
<feature type="domain" description="Mur ligase central" evidence="14">
    <location>
        <begin position="106"/>
        <end position="295"/>
    </location>
</feature>
<evidence type="ECO:0000259" key="14">
    <source>
        <dbReference type="Pfam" id="PF08245"/>
    </source>
</evidence>
<dbReference type="PANTHER" id="PTHR43024">
    <property type="entry name" value="UDP-N-ACETYLMURAMOYL-TRIPEPTIDE--D-ALANYL-D-ALANINE LIGASE"/>
    <property type="match status" value="1"/>
</dbReference>
<keyword evidence="3 10" id="KW-0132">Cell division</keyword>
<keyword evidence="5 10" id="KW-0067">ATP-binding</keyword>
<dbReference type="AlphaFoldDB" id="A0AA37TSG1"/>
<dbReference type="EC" id="6.3.2.10" evidence="10 11"/>
<sequence>MTLWTSTDAVTATKGLSARAWAANGVSIDTRTIQPGDLFVALKDVRDGHDFVAAALAKGAAAALVSHIPEGVSPDAPLLIVDDVLQALENLGTFARARTRAKVVGVTGSVGKTSTKEMLRQILGGQGRTHAAEASYNNHWGVPLTLARMPTDADFAVIEIGMNHPGEIAPLARLADLDVALITIVAPAHLEAFADLAAIAHEKAAIFQGLRAGGTAIFPSDQSITPILRAAAVAAHAKAVSFGASDDADYRLTQVKLCDAATIVQASRQGTPALFKVLTPGRHFAANGLGALAVADALQLDPMIAASDLGRWQPPAGRGTREHIVLDIVEETSFDLIDDAFNANPTSLAAALEVLIAATPQDGVGRVGKGRRIAILGDMLELGPTEIALHEAVADHPGLHKIDLIHCVGPRMKSLWKKLPRGQRGEWVADARDLAHRPRSLIDAGDILLVKGSKGIKVSLIVDALRKLGQAAAKAPQGEA</sequence>
<evidence type="ECO:0000256" key="10">
    <source>
        <dbReference type="HAMAP-Rule" id="MF_02019"/>
    </source>
</evidence>
<comment type="catalytic activity">
    <reaction evidence="10 11">
        <text>D-alanyl-D-alanine + UDP-N-acetyl-alpha-D-muramoyl-L-alanyl-gamma-D-glutamyl-meso-2,6-diaminopimelate + ATP = UDP-N-acetyl-alpha-D-muramoyl-L-alanyl-gamma-D-glutamyl-meso-2,6-diaminopimeloyl-D-alanyl-D-alanine + ADP + phosphate + H(+)</text>
        <dbReference type="Rhea" id="RHEA:28374"/>
        <dbReference type="ChEBI" id="CHEBI:15378"/>
        <dbReference type="ChEBI" id="CHEBI:30616"/>
        <dbReference type="ChEBI" id="CHEBI:43474"/>
        <dbReference type="ChEBI" id="CHEBI:57822"/>
        <dbReference type="ChEBI" id="CHEBI:61386"/>
        <dbReference type="ChEBI" id="CHEBI:83905"/>
        <dbReference type="ChEBI" id="CHEBI:456216"/>
        <dbReference type="EC" id="6.3.2.10"/>
    </reaction>
</comment>
<evidence type="ECO:0000256" key="11">
    <source>
        <dbReference type="RuleBase" id="RU004136"/>
    </source>
</evidence>
<keyword evidence="1 10" id="KW-0963">Cytoplasm</keyword>
<keyword evidence="4 10" id="KW-0547">Nucleotide-binding</keyword>
<keyword evidence="2 10" id="KW-0436">Ligase</keyword>
<dbReference type="Gene3D" id="3.90.190.20">
    <property type="entry name" value="Mur ligase, C-terminal domain"/>
    <property type="match status" value="1"/>
</dbReference>
<evidence type="ECO:0000259" key="12">
    <source>
        <dbReference type="Pfam" id="PF01225"/>
    </source>
</evidence>
<dbReference type="GO" id="GO:0047480">
    <property type="term" value="F:UDP-N-acetylmuramoyl-tripeptide-D-alanyl-D-alanine ligase activity"/>
    <property type="evidence" value="ECO:0007669"/>
    <property type="project" value="UniProtKB-UniRule"/>
</dbReference>
<evidence type="ECO:0000256" key="6">
    <source>
        <dbReference type="ARBA" id="ARBA00022960"/>
    </source>
</evidence>
<dbReference type="InterPro" id="IPR013221">
    <property type="entry name" value="Mur_ligase_cen"/>
</dbReference>
<protein>
    <recommendedName>
        <fullName evidence="10 11">UDP-N-acetylmuramoyl-tripeptide--D-alanyl-D-alanine ligase</fullName>
        <ecNumber evidence="10 11">6.3.2.10</ecNumber>
    </recommendedName>
    <alternativeName>
        <fullName evidence="10">D-alanyl-D-alanine-adding enzyme</fullName>
    </alternativeName>
</protein>
<dbReference type="GO" id="GO:0005737">
    <property type="term" value="C:cytoplasm"/>
    <property type="evidence" value="ECO:0007669"/>
    <property type="project" value="UniProtKB-SubCell"/>
</dbReference>